<evidence type="ECO:0000313" key="2">
    <source>
        <dbReference type="Proteomes" id="UP001500668"/>
    </source>
</evidence>
<evidence type="ECO:0000313" key="1">
    <source>
        <dbReference type="EMBL" id="GAA0617461.1"/>
    </source>
</evidence>
<dbReference type="Proteomes" id="UP001500668">
    <property type="component" value="Unassembled WGS sequence"/>
</dbReference>
<reference evidence="2" key="1">
    <citation type="journal article" date="2019" name="Int. J. Syst. Evol. Microbiol.">
        <title>The Global Catalogue of Microorganisms (GCM) 10K type strain sequencing project: providing services to taxonomists for standard genome sequencing and annotation.</title>
        <authorList>
            <consortium name="The Broad Institute Genomics Platform"/>
            <consortium name="The Broad Institute Genome Sequencing Center for Infectious Disease"/>
            <person name="Wu L."/>
            <person name="Ma J."/>
        </authorList>
    </citation>
    <scope>NUCLEOTIDE SEQUENCE [LARGE SCALE GENOMIC DNA]</scope>
    <source>
        <strain evidence="2">JCM 5067</strain>
    </source>
</reference>
<comment type="caution">
    <text evidence="1">The sequence shown here is derived from an EMBL/GenBank/DDBJ whole genome shotgun (WGS) entry which is preliminary data.</text>
</comment>
<name>A0ABP3RV09_9ACTN</name>
<organism evidence="1 2">
    <name type="scientific">Streptomyces crystallinus</name>
    <dbReference type="NCBI Taxonomy" id="68191"/>
    <lineage>
        <taxon>Bacteria</taxon>
        <taxon>Bacillati</taxon>
        <taxon>Actinomycetota</taxon>
        <taxon>Actinomycetes</taxon>
        <taxon>Kitasatosporales</taxon>
        <taxon>Streptomycetaceae</taxon>
        <taxon>Streptomyces</taxon>
    </lineage>
</organism>
<dbReference type="EMBL" id="BAAACA010000038">
    <property type="protein sequence ID" value="GAA0617461.1"/>
    <property type="molecule type" value="Genomic_DNA"/>
</dbReference>
<protein>
    <submittedName>
        <fullName evidence="1">Uncharacterized protein</fullName>
    </submittedName>
</protein>
<proteinExistence type="predicted"/>
<gene>
    <name evidence="1" type="ORF">GCM10010394_54570</name>
</gene>
<keyword evidence="2" id="KW-1185">Reference proteome</keyword>
<accession>A0ABP3RV09</accession>
<sequence>MPTPIGGIPMPNFVIRLPGAGKAREDVLSARMVREVERTGWALMHHVGHLTPGEER</sequence>